<dbReference type="Proteomes" id="UP000504606">
    <property type="component" value="Unplaced"/>
</dbReference>
<dbReference type="OrthoDB" id="1741717at2759"/>
<name>A0A6J1RZR0_FRAOC</name>
<dbReference type="PANTHER" id="PTHR14659">
    <property type="entry name" value="ALPHA- AND GAMMA-ADAPTIN-BINDING PROTEIN P34"/>
    <property type="match status" value="1"/>
</dbReference>
<accession>A0A6J1RZR0</accession>
<gene>
    <name evidence="3" type="primary">LOC113202176</name>
</gene>
<sequence length="318" mass="35546">MTRKPCAVAVSCCSKPACEIVKLIVNDEEFNQSSDLENGIVAYPWHIDTKYYTADVHVCTLQDKNLGTTEFAESVQAVIIYFDSRKNEGLIDVQQWEPFINEFDPDIRILLCENCEENPSTGISKLTAQEWCIARGYELVELNPSKDEEWEEDQDFLETTGAPRILQALHAHTWPELIMKGESSSCSRNIQSLLLNPGANFRSLSPSDVDFSELLANSEAGDDGLSQELQNLRLNQEALDSGHGFDPNILDEPPDGLGSGGNTDDFFRLFQNLADMKERVSGMTTDDRKACAEQVVKAFWRVMGGDTEELSDSSEDEK</sequence>
<dbReference type="Gene3D" id="3.40.50.11960">
    <property type="match status" value="1"/>
</dbReference>
<dbReference type="GeneID" id="113202176"/>
<dbReference type="KEGG" id="foc:113202176"/>
<protein>
    <submittedName>
        <fullName evidence="3">Alpha- and gamma-adaptin-binding protein p34</fullName>
    </submittedName>
</protein>
<evidence type="ECO:0000313" key="2">
    <source>
        <dbReference type="Proteomes" id="UP000504606"/>
    </source>
</evidence>
<reference evidence="3" key="1">
    <citation type="submission" date="2025-08" db="UniProtKB">
        <authorList>
            <consortium name="RefSeq"/>
        </authorList>
    </citation>
    <scope>IDENTIFICATION</scope>
    <source>
        <tissue evidence="3">Whole organism</tissue>
    </source>
</reference>
<keyword evidence="2" id="KW-1185">Reference proteome</keyword>
<feature type="region of interest" description="Disordered" evidence="1">
    <location>
        <begin position="243"/>
        <end position="262"/>
    </location>
</feature>
<dbReference type="RefSeq" id="XP_026272066.1">
    <property type="nucleotide sequence ID" value="XM_026416281.2"/>
</dbReference>
<proteinExistence type="predicted"/>
<dbReference type="Pfam" id="PF10199">
    <property type="entry name" value="Adaptin_binding"/>
    <property type="match status" value="1"/>
</dbReference>
<evidence type="ECO:0000313" key="3">
    <source>
        <dbReference type="RefSeq" id="XP_026272066.1"/>
    </source>
</evidence>
<dbReference type="PANTHER" id="PTHR14659:SF1">
    <property type="entry name" value="ALPHA- AND GAMMA-ADAPTIN-BINDING PROTEIN P34"/>
    <property type="match status" value="1"/>
</dbReference>
<evidence type="ECO:0000256" key="1">
    <source>
        <dbReference type="SAM" id="MobiDB-lite"/>
    </source>
</evidence>
<dbReference type="AlphaFoldDB" id="A0A6J1RZR0"/>
<dbReference type="InterPro" id="IPR019341">
    <property type="entry name" value="Alpha/Gamma-adaptin-bd_p34"/>
</dbReference>
<organism evidence="2 3">
    <name type="scientific">Frankliniella occidentalis</name>
    <name type="common">Western flower thrips</name>
    <name type="synonym">Euthrips occidentalis</name>
    <dbReference type="NCBI Taxonomy" id="133901"/>
    <lineage>
        <taxon>Eukaryota</taxon>
        <taxon>Metazoa</taxon>
        <taxon>Ecdysozoa</taxon>
        <taxon>Arthropoda</taxon>
        <taxon>Hexapoda</taxon>
        <taxon>Insecta</taxon>
        <taxon>Pterygota</taxon>
        <taxon>Neoptera</taxon>
        <taxon>Paraneoptera</taxon>
        <taxon>Thysanoptera</taxon>
        <taxon>Terebrantia</taxon>
        <taxon>Thripoidea</taxon>
        <taxon>Thripidae</taxon>
        <taxon>Frankliniella</taxon>
    </lineage>
</organism>